<evidence type="ECO:0008006" key="5">
    <source>
        <dbReference type="Google" id="ProtNLM"/>
    </source>
</evidence>
<evidence type="ECO:0000313" key="4">
    <source>
        <dbReference type="Proteomes" id="UP000796761"/>
    </source>
</evidence>
<keyword evidence="2" id="KW-0472">Membrane</keyword>
<gene>
    <name evidence="3" type="ORF">HGM15179_021811</name>
</gene>
<feature type="non-terminal residue" evidence="3">
    <location>
        <position position="1"/>
    </location>
</feature>
<dbReference type="PANTHER" id="PTHR10424">
    <property type="entry name" value="VIRAL ENVELOPE PROTEIN"/>
    <property type="match status" value="1"/>
</dbReference>
<evidence type="ECO:0000256" key="1">
    <source>
        <dbReference type="SAM" id="MobiDB-lite"/>
    </source>
</evidence>
<keyword evidence="2" id="KW-0812">Transmembrane</keyword>
<dbReference type="SUPFAM" id="SSF58069">
    <property type="entry name" value="Virus ectodomain"/>
    <property type="match status" value="1"/>
</dbReference>
<evidence type="ECO:0000256" key="2">
    <source>
        <dbReference type="SAM" id="Phobius"/>
    </source>
</evidence>
<sequence length="261" mass="29496">GPCTLGRLSLLAPNKTTIMDWIMKNSTHAIQKRDLTDLDPDCESDVIHWSKAKATAITIFLPWVSVAKSLGELGRLECWVAKQANVTSTALSDLLADEEITRKATLQNRAAIDYLLLLHHHTCEEFEGLCCFNLSSRAENVRESIKKIQDMVHTIKQETKDWFDQLFGNWGLSSWVSSAIKTGLLVLLLLFIIGVAFGVIRRFTQRAITAATSSLSVNNVWATAPPFEEIEMQEFPPEEDEEDFDPENYVPETEDDRWPVE</sequence>
<dbReference type="Proteomes" id="UP000796761">
    <property type="component" value="Unassembled WGS sequence"/>
</dbReference>
<feature type="non-terminal residue" evidence="3">
    <location>
        <position position="261"/>
    </location>
</feature>
<comment type="caution">
    <text evidence="3">The sequence shown here is derived from an EMBL/GenBank/DDBJ whole genome shotgun (WGS) entry which is preliminary data.</text>
</comment>
<dbReference type="OrthoDB" id="9838443at2759"/>
<reference evidence="3" key="1">
    <citation type="submission" date="2019-04" db="EMBL/GenBank/DDBJ databases">
        <title>Genome assembly of Zosterops borbonicus 15179.</title>
        <authorList>
            <person name="Leroy T."/>
            <person name="Anselmetti Y."/>
            <person name="Tilak M.-K."/>
            <person name="Nabholz B."/>
        </authorList>
    </citation>
    <scope>NUCLEOTIDE SEQUENCE</scope>
    <source>
        <strain evidence="3">HGM_15179</strain>
        <tissue evidence="3">Muscle</tissue>
    </source>
</reference>
<dbReference type="PANTHER" id="PTHR10424:SF8">
    <property type="entry name" value="ENDOGENOUS RETROVIRUS GROUP PABLB MEMBER 1 ENV POLYPROTEIN"/>
    <property type="match status" value="1"/>
</dbReference>
<organism evidence="3 4">
    <name type="scientific">Zosterops borbonicus</name>
    <dbReference type="NCBI Taxonomy" id="364589"/>
    <lineage>
        <taxon>Eukaryota</taxon>
        <taxon>Metazoa</taxon>
        <taxon>Chordata</taxon>
        <taxon>Craniata</taxon>
        <taxon>Vertebrata</taxon>
        <taxon>Euteleostomi</taxon>
        <taxon>Archelosauria</taxon>
        <taxon>Archosauria</taxon>
        <taxon>Dinosauria</taxon>
        <taxon>Saurischia</taxon>
        <taxon>Theropoda</taxon>
        <taxon>Coelurosauria</taxon>
        <taxon>Aves</taxon>
        <taxon>Neognathae</taxon>
        <taxon>Neoaves</taxon>
        <taxon>Telluraves</taxon>
        <taxon>Australaves</taxon>
        <taxon>Passeriformes</taxon>
        <taxon>Sylvioidea</taxon>
        <taxon>Zosteropidae</taxon>
        <taxon>Zosterops</taxon>
    </lineage>
</organism>
<keyword evidence="2" id="KW-1133">Transmembrane helix</keyword>
<proteinExistence type="predicted"/>
<dbReference type="InterPro" id="IPR018154">
    <property type="entry name" value="TLV/ENV_coat_polyprotein"/>
</dbReference>
<name>A0A8K1D7K8_9PASS</name>
<dbReference type="Gene3D" id="1.10.287.210">
    <property type="match status" value="1"/>
</dbReference>
<feature type="transmembrane region" description="Helical" evidence="2">
    <location>
        <begin position="182"/>
        <end position="200"/>
    </location>
</feature>
<dbReference type="EMBL" id="SWJQ01005059">
    <property type="protein sequence ID" value="TRZ05296.1"/>
    <property type="molecule type" value="Genomic_DNA"/>
</dbReference>
<dbReference type="AlphaFoldDB" id="A0A8K1D7K8"/>
<keyword evidence="4" id="KW-1185">Reference proteome</keyword>
<protein>
    <recommendedName>
        <fullName evidence="5">Envelope glycoprotein</fullName>
    </recommendedName>
</protein>
<feature type="compositionally biased region" description="Acidic residues" evidence="1">
    <location>
        <begin position="230"/>
        <end position="246"/>
    </location>
</feature>
<dbReference type="Pfam" id="PF00429">
    <property type="entry name" value="TLV_coat"/>
    <property type="match status" value="1"/>
</dbReference>
<feature type="region of interest" description="Disordered" evidence="1">
    <location>
        <begin position="230"/>
        <end position="261"/>
    </location>
</feature>
<evidence type="ECO:0000313" key="3">
    <source>
        <dbReference type="EMBL" id="TRZ05296.1"/>
    </source>
</evidence>
<accession>A0A8K1D7K8</accession>